<organism evidence="2 3">
    <name type="scientific">Hymenobacter telluris</name>
    <dbReference type="NCBI Taxonomy" id="2816474"/>
    <lineage>
        <taxon>Bacteria</taxon>
        <taxon>Pseudomonadati</taxon>
        <taxon>Bacteroidota</taxon>
        <taxon>Cytophagia</taxon>
        <taxon>Cytophagales</taxon>
        <taxon>Hymenobacteraceae</taxon>
        <taxon>Hymenobacter</taxon>
    </lineage>
</organism>
<evidence type="ECO:0000256" key="1">
    <source>
        <dbReference type="SAM" id="Coils"/>
    </source>
</evidence>
<reference evidence="2" key="1">
    <citation type="submission" date="2021-03" db="EMBL/GenBank/DDBJ databases">
        <authorList>
            <person name="Kim M.K."/>
        </authorList>
    </citation>
    <scope>NUCLEOTIDE SEQUENCE</scope>
    <source>
        <strain evidence="2">BT186</strain>
    </source>
</reference>
<sequence length="199" mass="23135">MYTHKKAVKISTILIILLINSCKHRLTSEEDKHYQDNIRKSQKGISDWIKNNALYPNSYKPISFSKYSESYTAENDAKIPNTEIYVLKHIHNILDKDSNLTTFSGYFILEHDYSVNIIETTRSNSVGGAFPPETQIWMNKFGRTMTHQDTLELRQKYKDNYERNIKELKHELDEGTVSSEGSINANELKNILDTLNKKE</sequence>
<accession>A0A939JAE1</accession>
<evidence type="ECO:0000313" key="3">
    <source>
        <dbReference type="Proteomes" id="UP000664144"/>
    </source>
</evidence>
<protein>
    <submittedName>
        <fullName evidence="2">Uncharacterized protein</fullName>
    </submittedName>
</protein>
<evidence type="ECO:0000313" key="2">
    <source>
        <dbReference type="EMBL" id="MBO0358001.1"/>
    </source>
</evidence>
<dbReference type="RefSeq" id="WP_206983877.1">
    <property type="nucleotide sequence ID" value="NZ_JAFLQZ010000004.1"/>
</dbReference>
<gene>
    <name evidence="2" type="ORF">J0X19_08600</name>
</gene>
<feature type="coiled-coil region" evidence="1">
    <location>
        <begin position="151"/>
        <end position="178"/>
    </location>
</feature>
<proteinExistence type="predicted"/>
<name>A0A939JAE1_9BACT</name>
<keyword evidence="1" id="KW-0175">Coiled coil</keyword>
<dbReference type="AlphaFoldDB" id="A0A939JAE1"/>
<keyword evidence="3" id="KW-1185">Reference proteome</keyword>
<dbReference type="Proteomes" id="UP000664144">
    <property type="component" value="Unassembled WGS sequence"/>
</dbReference>
<dbReference type="EMBL" id="JAFLQZ010000004">
    <property type="protein sequence ID" value="MBO0358001.1"/>
    <property type="molecule type" value="Genomic_DNA"/>
</dbReference>
<comment type="caution">
    <text evidence="2">The sequence shown here is derived from an EMBL/GenBank/DDBJ whole genome shotgun (WGS) entry which is preliminary data.</text>
</comment>